<sequence>MQERFVTLKAHGRPAYAAVQYRSNPAMVSVINEKAFTPVSETWKTKYGSRRVKQALPTIEEAMIAAECLSDEFEQQIEIAASLLGIGAEEVRAVAKRPAPLKPTERRLSLPIGQSRASAAPRSVVVEYRAPKRLVGVR</sequence>
<evidence type="ECO:0000313" key="2">
    <source>
        <dbReference type="Proteomes" id="UP001156882"/>
    </source>
</evidence>
<protein>
    <submittedName>
        <fullName evidence="1">Uncharacterized protein</fullName>
    </submittedName>
</protein>
<gene>
    <name evidence="1" type="ORF">GCM10007874_47630</name>
</gene>
<dbReference type="Proteomes" id="UP001156882">
    <property type="component" value="Unassembled WGS sequence"/>
</dbReference>
<keyword evidence="2" id="KW-1185">Reference proteome</keyword>
<dbReference type="EMBL" id="BSPC01000054">
    <property type="protein sequence ID" value="GLS21746.1"/>
    <property type="molecule type" value="Genomic_DNA"/>
</dbReference>
<comment type="caution">
    <text evidence="1">The sequence shown here is derived from an EMBL/GenBank/DDBJ whole genome shotgun (WGS) entry which is preliminary data.</text>
</comment>
<proteinExistence type="predicted"/>
<name>A0ABQ6CN07_9HYPH</name>
<reference evidence="2" key="1">
    <citation type="journal article" date="2019" name="Int. J. Syst. Evol. Microbiol.">
        <title>The Global Catalogue of Microorganisms (GCM) 10K type strain sequencing project: providing services to taxonomists for standard genome sequencing and annotation.</title>
        <authorList>
            <consortium name="The Broad Institute Genomics Platform"/>
            <consortium name="The Broad Institute Genome Sequencing Center for Infectious Disease"/>
            <person name="Wu L."/>
            <person name="Ma J."/>
        </authorList>
    </citation>
    <scope>NUCLEOTIDE SEQUENCE [LARGE SCALE GENOMIC DNA]</scope>
    <source>
        <strain evidence="2">NBRC 101365</strain>
    </source>
</reference>
<evidence type="ECO:0000313" key="1">
    <source>
        <dbReference type="EMBL" id="GLS21746.1"/>
    </source>
</evidence>
<accession>A0ABQ6CN07</accession>
<organism evidence="1 2">
    <name type="scientific">Labrys miyagiensis</name>
    <dbReference type="NCBI Taxonomy" id="346912"/>
    <lineage>
        <taxon>Bacteria</taxon>
        <taxon>Pseudomonadati</taxon>
        <taxon>Pseudomonadota</taxon>
        <taxon>Alphaproteobacteria</taxon>
        <taxon>Hyphomicrobiales</taxon>
        <taxon>Xanthobacteraceae</taxon>
        <taxon>Labrys</taxon>
    </lineage>
</organism>